<organism evidence="1 2">
    <name type="scientific">Leptidea sinapis</name>
    <dbReference type="NCBI Taxonomy" id="189913"/>
    <lineage>
        <taxon>Eukaryota</taxon>
        <taxon>Metazoa</taxon>
        <taxon>Ecdysozoa</taxon>
        <taxon>Arthropoda</taxon>
        <taxon>Hexapoda</taxon>
        <taxon>Insecta</taxon>
        <taxon>Pterygota</taxon>
        <taxon>Neoptera</taxon>
        <taxon>Endopterygota</taxon>
        <taxon>Lepidoptera</taxon>
        <taxon>Glossata</taxon>
        <taxon>Ditrysia</taxon>
        <taxon>Papilionoidea</taxon>
        <taxon>Pieridae</taxon>
        <taxon>Dismorphiinae</taxon>
        <taxon>Leptidea</taxon>
    </lineage>
</organism>
<keyword evidence="2" id="KW-1185">Reference proteome</keyword>
<reference evidence="1 2" key="1">
    <citation type="submission" date="2017-07" db="EMBL/GenBank/DDBJ databases">
        <authorList>
            <person name="Talla V."/>
            <person name="Backstrom N."/>
        </authorList>
    </citation>
    <scope>NUCLEOTIDE SEQUENCE [LARGE SCALE GENOMIC DNA]</scope>
</reference>
<proteinExistence type="predicted"/>
<name>A0A5E4Q0T4_9NEOP</name>
<gene>
    <name evidence="1" type="ORF">LSINAPIS_LOCUS4431</name>
</gene>
<dbReference type="EMBL" id="FZQP02001127">
    <property type="protein sequence ID" value="VVC91873.1"/>
    <property type="molecule type" value="Genomic_DNA"/>
</dbReference>
<protein>
    <submittedName>
        <fullName evidence="1">Uncharacterized protein</fullName>
    </submittedName>
</protein>
<sequence>MNLNNVSKEILLGEAEDSLMVMCGVCGKEMENFQWITHIQADHRYLAWKDGDTPLDVNDSMQVRSHLETILEQHERLLCPNCKEMKHNVNRYLEHVENCQIGNDDGVQNPQDIFVCAICGAKGMQKDWRSHAINSHYNVAWYVGGDPI</sequence>
<feature type="non-terminal residue" evidence="1">
    <location>
        <position position="148"/>
    </location>
</feature>
<dbReference type="AlphaFoldDB" id="A0A5E4Q0T4"/>
<evidence type="ECO:0000313" key="2">
    <source>
        <dbReference type="Proteomes" id="UP000324832"/>
    </source>
</evidence>
<accession>A0A5E4Q0T4</accession>
<evidence type="ECO:0000313" key="1">
    <source>
        <dbReference type="EMBL" id="VVC91873.1"/>
    </source>
</evidence>
<dbReference type="Proteomes" id="UP000324832">
    <property type="component" value="Unassembled WGS sequence"/>
</dbReference>